<evidence type="ECO:0000313" key="1">
    <source>
        <dbReference type="EMBL" id="APZ96381.1"/>
    </source>
</evidence>
<accession>A0A1P8WQP4</accession>
<dbReference type="Proteomes" id="UP000187735">
    <property type="component" value="Chromosome"/>
</dbReference>
<proteinExistence type="predicted"/>
<organism evidence="1 2">
    <name type="scientific">Fuerstiella marisgermanici</name>
    <dbReference type="NCBI Taxonomy" id="1891926"/>
    <lineage>
        <taxon>Bacteria</taxon>
        <taxon>Pseudomonadati</taxon>
        <taxon>Planctomycetota</taxon>
        <taxon>Planctomycetia</taxon>
        <taxon>Planctomycetales</taxon>
        <taxon>Planctomycetaceae</taxon>
        <taxon>Fuerstiella</taxon>
    </lineage>
</organism>
<dbReference type="KEGG" id="fmr:Fuma_06050"/>
<protein>
    <submittedName>
        <fullName evidence="1">Uncharacterized protein</fullName>
    </submittedName>
</protein>
<dbReference type="STRING" id="1891926.Fuma_06050"/>
<gene>
    <name evidence="1" type="ORF">Fuma_06050</name>
</gene>
<evidence type="ECO:0000313" key="2">
    <source>
        <dbReference type="Proteomes" id="UP000187735"/>
    </source>
</evidence>
<dbReference type="AlphaFoldDB" id="A0A1P8WQP4"/>
<reference evidence="1 2" key="1">
    <citation type="journal article" date="2016" name="Front. Microbiol.">
        <title>Fuerstia marisgermanicae gen. nov., sp. nov., an Unusual Member of the Phylum Planctomycetes from the German Wadden Sea.</title>
        <authorList>
            <person name="Kohn T."/>
            <person name="Heuer A."/>
            <person name="Jogler M."/>
            <person name="Vollmers J."/>
            <person name="Boedeker C."/>
            <person name="Bunk B."/>
            <person name="Rast P."/>
            <person name="Borchert D."/>
            <person name="Glockner I."/>
            <person name="Freese H.M."/>
            <person name="Klenk H.P."/>
            <person name="Overmann J."/>
            <person name="Kaster A.K."/>
            <person name="Rohde M."/>
            <person name="Wiegand S."/>
            <person name="Jogler C."/>
        </authorList>
    </citation>
    <scope>NUCLEOTIDE SEQUENCE [LARGE SCALE GENOMIC DNA]</scope>
    <source>
        <strain evidence="1 2">NH11</strain>
    </source>
</reference>
<sequence length="143" mass="16611">MNQGFIKLSPTDWSLERAGKEVRIVYCIRLGGRFKCSTTLNRVLFVRHQFTQSWRSDYCGEREQSKMLSIGVVLVAAFVWESAEFTAPASVEIRTAVERSIPHIEEQGVVWIEENNCVSCRRTCTMTQSLRWYRFQGHVNLLF</sequence>
<name>A0A1P8WQP4_9PLAN</name>
<dbReference type="EMBL" id="CP017641">
    <property type="protein sequence ID" value="APZ96381.1"/>
    <property type="molecule type" value="Genomic_DNA"/>
</dbReference>
<keyword evidence="2" id="KW-1185">Reference proteome</keyword>